<keyword evidence="6" id="KW-0067">ATP-binding</keyword>
<gene>
    <name evidence="8" type="primary">thiD</name>
    <name evidence="8" type="ORF">NCTC10660_01180</name>
</gene>
<dbReference type="Gene3D" id="3.40.1190.20">
    <property type="match status" value="1"/>
</dbReference>
<evidence type="ECO:0000256" key="5">
    <source>
        <dbReference type="ARBA" id="ARBA00022777"/>
    </source>
</evidence>
<dbReference type="GO" id="GO:0005524">
    <property type="term" value="F:ATP binding"/>
    <property type="evidence" value="ECO:0007669"/>
    <property type="project" value="UniProtKB-KW"/>
</dbReference>
<dbReference type="SUPFAM" id="SSF53613">
    <property type="entry name" value="Ribokinase-like"/>
    <property type="match status" value="1"/>
</dbReference>
<evidence type="ECO:0000313" key="9">
    <source>
        <dbReference type="Proteomes" id="UP000254927"/>
    </source>
</evidence>
<dbReference type="UniPathway" id="UPA00060">
    <property type="reaction ID" value="UER00138"/>
</dbReference>
<evidence type="ECO:0000256" key="2">
    <source>
        <dbReference type="ARBA" id="ARBA00012135"/>
    </source>
</evidence>
<evidence type="ECO:0000313" key="8">
    <source>
        <dbReference type="EMBL" id="STZ67693.1"/>
    </source>
</evidence>
<dbReference type="EC" id="2.7.1.49" evidence="2"/>
<evidence type="ECO:0000256" key="4">
    <source>
        <dbReference type="ARBA" id="ARBA00022741"/>
    </source>
</evidence>
<proteinExistence type="predicted"/>
<accession>A0A378U0J7</accession>
<dbReference type="CDD" id="cd01169">
    <property type="entry name" value="HMPP_kinase"/>
    <property type="match status" value="1"/>
</dbReference>
<protein>
    <recommendedName>
        <fullName evidence="2">hydroxymethylpyrimidine kinase</fullName>
        <ecNumber evidence="2">2.7.1.49</ecNumber>
    </recommendedName>
</protein>
<dbReference type="Pfam" id="PF08543">
    <property type="entry name" value="Phos_pyr_kin"/>
    <property type="match status" value="1"/>
</dbReference>
<dbReference type="EMBL" id="UGQW01000002">
    <property type="protein sequence ID" value="STZ67693.1"/>
    <property type="molecule type" value="Genomic_DNA"/>
</dbReference>
<dbReference type="InterPro" id="IPR004399">
    <property type="entry name" value="HMP/HMP-P_kinase_dom"/>
</dbReference>
<dbReference type="GO" id="GO:0009229">
    <property type="term" value="P:thiamine diphosphate biosynthetic process"/>
    <property type="evidence" value="ECO:0007669"/>
    <property type="project" value="UniProtKB-UniPathway"/>
</dbReference>
<keyword evidence="3 8" id="KW-0808">Transferase</keyword>
<dbReference type="InterPro" id="IPR013749">
    <property type="entry name" value="PM/HMP-P_kinase-1"/>
</dbReference>
<dbReference type="Proteomes" id="UP000254927">
    <property type="component" value="Unassembled WGS sequence"/>
</dbReference>
<dbReference type="GO" id="GO:0005829">
    <property type="term" value="C:cytosol"/>
    <property type="evidence" value="ECO:0007669"/>
    <property type="project" value="TreeGrafter"/>
</dbReference>
<dbReference type="GO" id="GO:0008902">
    <property type="term" value="F:hydroxymethylpyrimidine kinase activity"/>
    <property type="evidence" value="ECO:0007669"/>
    <property type="project" value="UniProtKB-EC"/>
</dbReference>
<evidence type="ECO:0000256" key="1">
    <source>
        <dbReference type="ARBA" id="ARBA00004948"/>
    </source>
</evidence>
<dbReference type="GO" id="GO:0009228">
    <property type="term" value="P:thiamine biosynthetic process"/>
    <property type="evidence" value="ECO:0007669"/>
    <property type="project" value="InterPro"/>
</dbReference>
<dbReference type="GeneID" id="93352164"/>
<dbReference type="AlphaFoldDB" id="A0A378U0J7"/>
<evidence type="ECO:0000256" key="3">
    <source>
        <dbReference type="ARBA" id="ARBA00022679"/>
    </source>
</evidence>
<feature type="domain" description="Pyridoxamine kinase/Phosphomethylpyrimidine kinase" evidence="7">
    <location>
        <begin position="18"/>
        <end position="265"/>
    </location>
</feature>
<dbReference type="GO" id="GO:0008972">
    <property type="term" value="F:phosphomethylpyrimidine kinase activity"/>
    <property type="evidence" value="ECO:0007669"/>
    <property type="project" value="InterPro"/>
</dbReference>
<name>A0A378U0J7_NEIEL</name>
<dbReference type="FunFam" id="3.40.1190.20:FF:000003">
    <property type="entry name" value="Phosphomethylpyrimidine kinase ThiD"/>
    <property type="match status" value="1"/>
</dbReference>
<keyword evidence="4" id="KW-0547">Nucleotide-binding</keyword>
<dbReference type="NCBIfam" id="TIGR00097">
    <property type="entry name" value="HMP-P_kinase"/>
    <property type="match status" value="1"/>
</dbReference>
<evidence type="ECO:0000256" key="6">
    <source>
        <dbReference type="ARBA" id="ARBA00022840"/>
    </source>
</evidence>
<dbReference type="PANTHER" id="PTHR20858">
    <property type="entry name" value="PHOSPHOMETHYLPYRIMIDINE KINASE"/>
    <property type="match status" value="1"/>
</dbReference>
<dbReference type="InterPro" id="IPR029056">
    <property type="entry name" value="Ribokinase-like"/>
</dbReference>
<sequence length="273" mass="29252">MIYADKPFPRVLTIAGSDSGGGAGIQADLKTFGALGAYGASVITAVTAQNTQGVQGVHTVPAEMVRQQCESVFSDIRIDAVKIGMLPDTETIRTVADVLRRHPAPFVVADPVLVATSGDSLALENTVETILSELMPLADLLTPNLNELAQLTGKTLPQDEKEMLEQGEMLLKRGAKAVLLKGGHWSGEFARDWLVRPDADPQCFINSRIDTRHTHGTGCTLSSAIAALYPHRRQLPLAVAAAKSYLHGAIDAGRSWRLGEGAGPVAHFWRTVR</sequence>
<reference evidence="8 9" key="1">
    <citation type="submission" date="2018-06" db="EMBL/GenBank/DDBJ databases">
        <authorList>
            <consortium name="Pathogen Informatics"/>
            <person name="Doyle S."/>
        </authorList>
    </citation>
    <scope>NUCLEOTIDE SEQUENCE [LARGE SCALE GENOMIC DNA]</scope>
    <source>
        <strain evidence="8 9">NCTC10660</strain>
    </source>
</reference>
<dbReference type="RefSeq" id="WP_074897177.1">
    <property type="nucleotide sequence ID" value="NZ_CP031252.1"/>
</dbReference>
<keyword evidence="5 8" id="KW-0418">Kinase</keyword>
<comment type="pathway">
    <text evidence="1">Cofactor biosynthesis; thiamine diphosphate biosynthesis.</text>
</comment>
<dbReference type="PANTHER" id="PTHR20858:SF17">
    <property type="entry name" value="HYDROXYMETHYLPYRIMIDINE_PHOSPHOMETHYLPYRIMIDINE KINASE THI20-RELATED"/>
    <property type="match status" value="1"/>
</dbReference>
<organism evidence="8 9">
    <name type="scientific">Neisseria elongata</name>
    <dbReference type="NCBI Taxonomy" id="495"/>
    <lineage>
        <taxon>Bacteria</taxon>
        <taxon>Pseudomonadati</taxon>
        <taxon>Pseudomonadota</taxon>
        <taxon>Betaproteobacteria</taxon>
        <taxon>Neisseriales</taxon>
        <taxon>Neisseriaceae</taxon>
        <taxon>Neisseria</taxon>
    </lineage>
</organism>
<evidence type="ECO:0000259" key="7">
    <source>
        <dbReference type="Pfam" id="PF08543"/>
    </source>
</evidence>